<name>A0A3N1UVW7_9BACT</name>
<gene>
    <name evidence="1" type="ORF">EDC27_1587</name>
</gene>
<dbReference type="AlphaFoldDB" id="A0A3N1UVW7"/>
<keyword evidence="2" id="KW-1185">Reference proteome</keyword>
<comment type="caution">
    <text evidence="1">The sequence shown here is derived from an EMBL/GenBank/DDBJ whole genome shotgun (WGS) entry which is preliminary data.</text>
</comment>
<proteinExistence type="predicted"/>
<dbReference type="Proteomes" id="UP000276223">
    <property type="component" value="Unassembled WGS sequence"/>
</dbReference>
<accession>A0A3N1UVW7</accession>
<evidence type="ECO:0000313" key="2">
    <source>
        <dbReference type="Proteomes" id="UP000276223"/>
    </source>
</evidence>
<protein>
    <submittedName>
        <fullName evidence="1">Uncharacterized protein</fullName>
    </submittedName>
</protein>
<evidence type="ECO:0000313" key="1">
    <source>
        <dbReference type="EMBL" id="ROQ93559.1"/>
    </source>
</evidence>
<dbReference type="EMBL" id="RJVA01000011">
    <property type="protein sequence ID" value="ROQ93559.1"/>
    <property type="molecule type" value="Genomic_DNA"/>
</dbReference>
<organism evidence="1 2">
    <name type="scientific">Desulfosoma caldarium</name>
    <dbReference type="NCBI Taxonomy" id="610254"/>
    <lineage>
        <taxon>Bacteria</taxon>
        <taxon>Pseudomonadati</taxon>
        <taxon>Thermodesulfobacteriota</taxon>
        <taxon>Syntrophobacteria</taxon>
        <taxon>Syntrophobacterales</taxon>
        <taxon>Syntrophobacteraceae</taxon>
        <taxon>Desulfosoma</taxon>
    </lineage>
</organism>
<reference evidence="1 2" key="1">
    <citation type="submission" date="2018-11" db="EMBL/GenBank/DDBJ databases">
        <title>Genomic Encyclopedia of Type Strains, Phase IV (KMG-IV): sequencing the most valuable type-strain genomes for metagenomic binning, comparative biology and taxonomic classification.</title>
        <authorList>
            <person name="Goeker M."/>
        </authorList>
    </citation>
    <scope>NUCLEOTIDE SEQUENCE [LARGE SCALE GENOMIC DNA]</scope>
    <source>
        <strain evidence="1 2">DSM 22027</strain>
    </source>
</reference>
<sequence length="56" mass="6213">MVEMPVRLVRVRKRAHGLIAEEHDTARCRFPACAIPGRDIADKLLGAVSSSQAWAR</sequence>